<keyword evidence="3" id="KW-0862">Zinc</keyword>
<name>X1D2T9_9ZZZZ</name>
<keyword evidence="1" id="KW-0533">Nickel</keyword>
<reference evidence="4" key="1">
    <citation type="journal article" date="2014" name="Front. Microbiol.">
        <title>High frequency of phylogenetically diverse reductive dehalogenase-homologous genes in deep subseafloor sedimentary metagenomes.</title>
        <authorList>
            <person name="Kawai M."/>
            <person name="Futagami T."/>
            <person name="Toyoda A."/>
            <person name="Takaki Y."/>
            <person name="Nishi S."/>
            <person name="Hori S."/>
            <person name="Arai W."/>
            <person name="Tsubouchi T."/>
            <person name="Morono Y."/>
            <person name="Uchiyama I."/>
            <person name="Ito T."/>
            <person name="Fujiyama A."/>
            <person name="Inagaki F."/>
            <person name="Takami H."/>
        </authorList>
    </citation>
    <scope>NUCLEOTIDE SEQUENCE</scope>
    <source>
        <strain evidence="4">Expedition CK06-06</strain>
    </source>
</reference>
<dbReference type="GO" id="GO:0016151">
    <property type="term" value="F:nickel cation binding"/>
    <property type="evidence" value="ECO:0007669"/>
    <property type="project" value="InterPro"/>
</dbReference>
<accession>X1D2T9</accession>
<dbReference type="EMBL" id="BART01022683">
    <property type="protein sequence ID" value="GAG99432.1"/>
    <property type="molecule type" value="Genomic_DNA"/>
</dbReference>
<comment type="caution">
    <text evidence="4">The sequence shown here is derived from an EMBL/GenBank/DDBJ whole genome shotgun (WGS) entry which is preliminary data.</text>
</comment>
<evidence type="ECO:0000313" key="4">
    <source>
        <dbReference type="EMBL" id="GAG99432.1"/>
    </source>
</evidence>
<evidence type="ECO:0008006" key="5">
    <source>
        <dbReference type="Google" id="ProtNLM"/>
    </source>
</evidence>
<dbReference type="GO" id="GO:0051604">
    <property type="term" value="P:protein maturation"/>
    <property type="evidence" value="ECO:0007669"/>
    <property type="project" value="InterPro"/>
</dbReference>
<evidence type="ECO:0000256" key="1">
    <source>
        <dbReference type="ARBA" id="ARBA00022596"/>
    </source>
</evidence>
<dbReference type="InterPro" id="IPR000688">
    <property type="entry name" value="HypA/HybF"/>
</dbReference>
<protein>
    <recommendedName>
        <fullName evidence="5">Hydrogenase maturation nickel metallochaperone HypA</fullName>
    </recommendedName>
</protein>
<gene>
    <name evidence="4" type="ORF">S01H4_41468</name>
</gene>
<dbReference type="AlphaFoldDB" id="X1D2T9"/>
<dbReference type="Gene3D" id="3.30.2320.50">
    <property type="match status" value="1"/>
</dbReference>
<dbReference type="PANTHER" id="PTHR34535:SF3">
    <property type="entry name" value="HYDROGENASE MATURATION FACTOR HYPA"/>
    <property type="match status" value="1"/>
</dbReference>
<proteinExistence type="predicted"/>
<evidence type="ECO:0000256" key="3">
    <source>
        <dbReference type="ARBA" id="ARBA00022833"/>
    </source>
</evidence>
<sequence length="81" mass="9087">MHEVKLVKELVEKALNIVKENQAKKVKKIFVKIGANSHLTSENFSHLFKEFSKATILEPAEIVISPAQGEGLILESLEMEI</sequence>
<dbReference type="Pfam" id="PF01155">
    <property type="entry name" value="HypA"/>
    <property type="match status" value="1"/>
</dbReference>
<dbReference type="GO" id="GO:0008270">
    <property type="term" value="F:zinc ion binding"/>
    <property type="evidence" value="ECO:0007669"/>
    <property type="project" value="TreeGrafter"/>
</dbReference>
<evidence type="ECO:0000256" key="2">
    <source>
        <dbReference type="ARBA" id="ARBA00022723"/>
    </source>
</evidence>
<keyword evidence="2" id="KW-0479">Metal-binding</keyword>
<organism evidence="4">
    <name type="scientific">marine sediment metagenome</name>
    <dbReference type="NCBI Taxonomy" id="412755"/>
    <lineage>
        <taxon>unclassified sequences</taxon>
        <taxon>metagenomes</taxon>
        <taxon>ecological metagenomes</taxon>
    </lineage>
</organism>
<dbReference type="PANTHER" id="PTHR34535">
    <property type="entry name" value="HYDROGENASE MATURATION FACTOR HYPA"/>
    <property type="match status" value="1"/>
</dbReference>